<evidence type="ECO:0000313" key="3">
    <source>
        <dbReference type="EMBL" id="GMH88571.1"/>
    </source>
</evidence>
<gene>
    <name evidence="3" type="ORF">TrST_g11200</name>
</gene>
<dbReference type="InterPro" id="IPR025832">
    <property type="entry name" value="GxGYxYP_C"/>
</dbReference>
<protein>
    <recommendedName>
        <fullName evidence="2">GxGYxYP putative glycoside hydrolase C-terminal domain-containing protein</fullName>
    </recommendedName>
</protein>
<dbReference type="PANTHER" id="PTHR37321">
    <property type="entry name" value="EXPORTED PROTEIN-RELATED"/>
    <property type="match status" value="1"/>
</dbReference>
<dbReference type="EMBL" id="BRXY01000344">
    <property type="protein sequence ID" value="GMH88571.1"/>
    <property type="molecule type" value="Genomic_DNA"/>
</dbReference>
<keyword evidence="4" id="KW-1185">Reference proteome</keyword>
<dbReference type="OrthoDB" id="414388at2759"/>
<dbReference type="Proteomes" id="UP001165085">
    <property type="component" value="Unassembled WGS sequence"/>
</dbReference>
<comment type="caution">
    <text evidence="3">The sequence shown here is derived from an EMBL/GenBank/DDBJ whole genome shotgun (WGS) entry which is preliminary data.</text>
</comment>
<dbReference type="Gene3D" id="3.20.20.490">
    <property type="entry name" value="GxGYxYP glycoside hydrolase, C-terminal domain"/>
    <property type="match status" value="1"/>
</dbReference>
<dbReference type="AlphaFoldDB" id="A0A9W7BCN9"/>
<reference evidence="4" key="1">
    <citation type="journal article" date="2023" name="Commun. Biol.">
        <title>Genome analysis of Parmales, the sister group of diatoms, reveals the evolutionary specialization of diatoms from phago-mixotrophs to photoautotrophs.</title>
        <authorList>
            <person name="Ban H."/>
            <person name="Sato S."/>
            <person name="Yoshikawa S."/>
            <person name="Yamada K."/>
            <person name="Nakamura Y."/>
            <person name="Ichinomiya M."/>
            <person name="Sato N."/>
            <person name="Blanc-Mathieu R."/>
            <person name="Endo H."/>
            <person name="Kuwata A."/>
            <person name="Ogata H."/>
        </authorList>
    </citation>
    <scope>NUCLEOTIDE SEQUENCE [LARGE SCALE GENOMIC DNA]</scope>
    <source>
        <strain evidence="4">NIES 3701</strain>
    </source>
</reference>
<dbReference type="PANTHER" id="PTHR37321:SF1">
    <property type="entry name" value="EXPORTED PROTEIN"/>
    <property type="match status" value="1"/>
</dbReference>
<feature type="domain" description="GxGYxYP putative glycoside hydrolase C-terminal" evidence="2">
    <location>
        <begin position="319"/>
        <end position="428"/>
    </location>
</feature>
<keyword evidence="1" id="KW-0732">Signal</keyword>
<dbReference type="InterPro" id="IPR038410">
    <property type="entry name" value="GxGYxYP_C_sf"/>
</dbReference>
<feature type="signal peptide" evidence="1">
    <location>
        <begin position="1"/>
        <end position="19"/>
    </location>
</feature>
<feature type="chain" id="PRO_5040836169" description="GxGYxYP putative glycoside hydrolase C-terminal domain-containing protein" evidence="1">
    <location>
        <begin position="20"/>
        <end position="576"/>
    </location>
</feature>
<organism evidence="3 4">
    <name type="scientific">Triparma strigata</name>
    <dbReference type="NCBI Taxonomy" id="1606541"/>
    <lineage>
        <taxon>Eukaryota</taxon>
        <taxon>Sar</taxon>
        <taxon>Stramenopiles</taxon>
        <taxon>Ochrophyta</taxon>
        <taxon>Bolidophyceae</taxon>
        <taxon>Parmales</taxon>
        <taxon>Triparmaceae</taxon>
        <taxon>Triparma</taxon>
    </lineage>
</organism>
<evidence type="ECO:0000256" key="1">
    <source>
        <dbReference type="SAM" id="SignalP"/>
    </source>
</evidence>
<evidence type="ECO:0000313" key="4">
    <source>
        <dbReference type="Proteomes" id="UP001165085"/>
    </source>
</evidence>
<evidence type="ECO:0000259" key="2">
    <source>
        <dbReference type="Pfam" id="PF14323"/>
    </source>
</evidence>
<proteinExistence type="predicted"/>
<accession>A0A9W7BCN9</accession>
<sequence length="576" mass="64513">MMSYASVVALLASLPFALGLTLPNTVWLANLDGRTTQNFIQFQVCAGLLGRAENEQVLQDLGFDGVYLDGGDFALTWLALTQGSAPVKQEEPDDLLDICFSSGVAKGYIKYDYEAQKPIVPNIITLAAMLDAIPVDISDATALNVDGKDMLFDATVSWKSFEAIEATDYMFRHYVNETTSMYKMNPGYATNSFMPDLHPELTGEPHVNAVDFIVKNKLFCFFMVKNCVPLTKEHALMEEMVNNNPWPSPIPVYGYDDSIQFFGGQAYEAETNCVAEHNLGQIASSGTANLAWHGNRDPLTENMKQPENLHDGLEYDPEKNYVTFVVGDGDNLNVLVGRNLPWILARQKKCGGSKRGTCYPLLWTFSARALDLLPDLSRYFYDFAANTGSDYFMLPPSGDLYSYPSTMNDESKEAYIETMEADWERMGGSTSVHWEWFYSWLSSIDNYFSLFGGKGARGFFLTTVPYMFPMPAFFKRGEDFKVVGDAENVVLFRSNEWRGTQGHPHENKWTPEQLAEKLMGEKGAVTHLYLTSDGNNAPDAFDQLFDLLDDSVVVVNDEALVNLALQKHALQKNRLK</sequence>
<name>A0A9W7BCN9_9STRA</name>
<dbReference type="Pfam" id="PF14323">
    <property type="entry name" value="GxGYxYP_C"/>
    <property type="match status" value="1"/>
</dbReference>